<dbReference type="AlphaFoldDB" id="A0A9Q1KEK7"/>
<name>A0A9Q1KEK7_9CARY</name>
<sequence>MKMKKEDQVRGPRLVQTTGDSNNVHHNNIVSNKVLPMSDSASSSSSSLTSSSLCIRRNVDDQQQCGPSDQIKKGKTNGESSNNNNKNKTLARMKELLRWAAAVKSGKAGKIGRKGLHFRNRSATIKSGAFGDNDSPKISLKWDVDSCSTTCSAVSAPPSLKHDQYAHKRGSWITTDDEFVVLEL</sequence>
<evidence type="ECO:0000313" key="3">
    <source>
        <dbReference type="Proteomes" id="UP001153076"/>
    </source>
</evidence>
<evidence type="ECO:0000256" key="1">
    <source>
        <dbReference type="SAM" id="MobiDB-lite"/>
    </source>
</evidence>
<feature type="region of interest" description="Disordered" evidence="1">
    <location>
        <begin position="1"/>
        <end position="88"/>
    </location>
</feature>
<evidence type="ECO:0000313" key="2">
    <source>
        <dbReference type="EMBL" id="KAJ8441377.1"/>
    </source>
</evidence>
<organism evidence="2 3">
    <name type="scientific">Carnegiea gigantea</name>
    <dbReference type="NCBI Taxonomy" id="171969"/>
    <lineage>
        <taxon>Eukaryota</taxon>
        <taxon>Viridiplantae</taxon>
        <taxon>Streptophyta</taxon>
        <taxon>Embryophyta</taxon>
        <taxon>Tracheophyta</taxon>
        <taxon>Spermatophyta</taxon>
        <taxon>Magnoliopsida</taxon>
        <taxon>eudicotyledons</taxon>
        <taxon>Gunneridae</taxon>
        <taxon>Pentapetalae</taxon>
        <taxon>Caryophyllales</taxon>
        <taxon>Cactineae</taxon>
        <taxon>Cactaceae</taxon>
        <taxon>Cactoideae</taxon>
        <taxon>Echinocereeae</taxon>
        <taxon>Carnegiea</taxon>
    </lineage>
</organism>
<feature type="compositionally biased region" description="Low complexity" evidence="1">
    <location>
        <begin position="77"/>
        <end position="88"/>
    </location>
</feature>
<protein>
    <submittedName>
        <fullName evidence="2">Uncharacterized protein</fullName>
    </submittedName>
</protein>
<keyword evidence="3" id="KW-1185">Reference proteome</keyword>
<accession>A0A9Q1KEK7</accession>
<dbReference type="PANTHER" id="PTHR36038:SF3">
    <property type="entry name" value="OVATE FAMILY PROTEIN"/>
    <property type="match status" value="1"/>
</dbReference>
<proteinExistence type="predicted"/>
<dbReference type="PANTHER" id="PTHR36038">
    <property type="entry name" value="OS06G0102750 PROTEIN"/>
    <property type="match status" value="1"/>
</dbReference>
<feature type="compositionally biased region" description="Basic and acidic residues" evidence="1">
    <location>
        <begin position="1"/>
        <end position="10"/>
    </location>
</feature>
<comment type="caution">
    <text evidence="2">The sequence shown here is derived from an EMBL/GenBank/DDBJ whole genome shotgun (WGS) entry which is preliminary data.</text>
</comment>
<feature type="compositionally biased region" description="Low complexity" evidence="1">
    <location>
        <begin position="21"/>
        <end position="52"/>
    </location>
</feature>
<dbReference type="EMBL" id="JAKOGI010000168">
    <property type="protein sequence ID" value="KAJ8441377.1"/>
    <property type="molecule type" value="Genomic_DNA"/>
</dbReference>
<dbReference type="OrthoDB" id="1889663at2759"/>
<reference evidence="2" key="1">
    <citation type="submission" date="2022-04" db="EMBL/GenBank/DDBJ databases">
        <title>Carnegiea gigantea Genome sequencing and assembly v2.</title>
        <authorList>
            <person name="Copetti D."/>
            <person name="Sanderson M.J."/>
            <person name="Burquez A."/>
            <person name="Wojciechowski M.F."/>
        </authorList>
    </citation>
    <scope>NUCLEOTIDE SEQUENCE</scope>
    <source>
        <strain evidence="2">SGP5-SGP5p</strain>
        <tissue evidence="2">Aerial part</tissue>
    </source>
</reference>
<gene>
    <name evidence="2" type="ORF">Cgig2_009085</name>
</gene>
<dbReference type="Proteomes" id="UP001153076">
    <property type="component" value="Unassembled WGS sequence"/>
</dbReference>